<proteinExistence type="predicted"/>
<gene>
    <name evidence="1" type="ORF">VF724_00345</name>
</gene>
<reference evidence="1" key="1">
    <citation type="submission" date="2023-12" db="EMBL/GenBank/DDBJ databases">
        <title>Fervidustalea candida gen. nov., sp. nov., a novel member of the family Paenibacillaceae isolated from a geothermal area.</title>
        <authorList>
            <person name="Li W.-J."/>
            <person name="Jiao J.-Y."/>
            <person name="Chen Y."/>
        </authorList>
    </citation>
    <scope>NUCLEOTIDE SEQUENCE</scope>
    <source>
        <strain evidence="1">SYSU GA230002</strain>
    </source>
</reference>
<dbReference type="RefSeq" id="WP_371752225.1">
    <property type="nucleotide sequence ID" value="NZ_JAYJLD010000001.1"/>
</dbReference>
<comment type="caution">
    <text evidence="1">The sequence shown here is derived from an EMBL/GenBank/DDBJ whole genome shotgun (WGS) entry which is preliminary data.</text>
</comment>
<protein>
    <submittedName>
        <fullName evidence="1">Uncharacterized protein</fullName>
    </submittedName>
</protein>
<sequence>MEAKLWSELDAEKRDRAAGIITEFSTTAVAWNKQEQDHVVDVFKRLMEMCQKENNLKPHQLVVVSKMLQEAAIADLYEYLPEDFEKWESKDDLMAMFFFGANGLDRYREAKSKQAGAK</sequence>
<dbReference type="Proteomes" id="UP001310386">
    <property type="component" value="Unassembled WGS sequence"/>
</dbReference>
<keyword evidence="2" id="KW-1185">Reference proteome</keyword>
<name>A0ABU5ZEJ8_9BACL</name>
<evidence type="ECO:0000313" key="1">
    <source>
        <dbReference type="EMBL" id="MEB3100111.1"/>
    </source>
</evidence>
<dbReference type="EMBL" id="JAYJLD010000001">
    <property type="protein sequence ID" value="MEB3100111.1"/>
    <property type="molecule type" value="Genomic_DNA"/>
</dbReference>
<accession>A0ABU5ZEJ8</accession>
<evidence type="ECO:0000313" key="2">
    <source>
        <dbReference type="Proteomes" id="UP001310386"/>
    </source>
</evidence>
<organism evidence="1 2">
    <name type="scientific">Ferviditalea candida</name>
    <dbReference type="NCBI Taxonomy" id="3108399"/>
    <lineage>
        <taxon>Bacteria</taxon>
        <taxon>Bacillati</taxon>
        <taxon>Bacillota</taxon>
        <taxon>Bacilli</taxon>
        <taxon>Bacillales</taxon>
        <taxon>Paenibacillaceae</taxon>
        <taxon>Ferviditalea</taxon>
    </lineage>
</organism>